<evidence type="ECO:0000256" key="2">
    <source>
        <dbReference type="SAM" id="SignalP"/>
    </source>
</evidence>
<evidence type="ECO:0000313" key="4">
    <source>
        <dbReference type="Proteomes" id="UP000478463"/>
    </source>
</evidence>
<accession>A0A6L7IPD6</accession>
<sequence length="158" mass="16570">MNALTKRLMALACAGALAVALAGCASGEAESPQTDGGSNAPAAQEEQKQPLDLTGEWKQVNSNAEDSYQVATIGDGAIVVNWVGDGGDTKSLYWAGTYVAPTEAADSYTWESQNDTAQTANALMASGDETKTFAYENGQISYELTALGTTMTVKMERQ</sequence>
<dbReference type="AlphaFoldDB" id="A0A6L7IPD6"/>
<organism evidence="3 4">
    <name type="scientific">Eggerthella guodeyinii</name>
    <dbReference type="NCBI Taxonomy" id="2690837"/>
    <lineage>
        <taxon>Bacteria</taxon>
        <taxon>Bacillati</taxon>
        <taxon>Actinomycetota</taxon>
        <taxon>Coriobacteriia</taxon>
        <taxon>Eggerthellales</taxon>
        <taxon>Eggerthellaceae</taxon>
        <taxon>Eggerthella</taxon>
    </lineage>
</organism>
<feature type="signal peptide" evidence="2">
    <location>
        <begin position="1"/>
        <end position="22"/>
    </location>
</feature>
<reference evidence="3 4" key="1">
    <citation type="submission" date="2020-10" db="EMBL/GenBank/DDBJ databases">
        <title>Eggerthella sp. nov., isolated from human feces.</title>
        <authorList>
            <person name="Yajun G."/>
        </authorList>
    </citation>
    <scope>NUCLEOTIDE SEQUENCE [LARGE SCALE GENOMIC DNA]</scope>
    <source>
        <strain evidence="3 4">HF-1101</strain>
    </source>
</reference>
<dbReference type="EMBL" id="CP063310">
    <property type="protein sequence ID" value="QOS68012.1"/>
    <property type="molecule type" value="Genomic_DNA"/>
</dbReference>
<name>A0A6L7IPD6_9ACTN</name>
<dbReference type="RefSeq" id="WP_160941454.1">
    <property type="nucleotide sequence ID" value="NZ_CP063310.1"/>
</dbReference>
<evidence type="ECO:0000256" key="1">
    <source>
        <dbReference type="SAM" id="MobiDB-lite"/>
    </source>
</evidence>
<dbReference type="KEGG" id="egd:GS424_016165"/>
<evidence type="ECO:0000313" key="3">
    <source>
        <dbReference type="EMBL" id="QOS68012.1"/>
    </source>
</evidence>
<dbReference type="PROSITE" id="PS51257">
    <property type="entry name" value="PROKAR_LIPOPROTEIN"/>
    <property type="match status" value="1"/>
</dbReference>
<feature type="chain" id="PRO_5039335649" description="Lipoprotein" evidence="2">
    <location>
        <begin position="23"/>
        <end position="158"/>
    </location>
</feature>
<gene>
    <name evidence="3" type="ORF">GS424_016165</name>
</gene>
<proteinExistence type="predicted"/>
<keyword evidence="2" id="KW-0732">Signal</keyword>
<feature type="region of interest" description="Disordered" evidence="1">
    <location>
        <begin position="27"/>
        <end position="48"/>
    </location>
</feature>
<protein>
    <recommendedName>
        <fullName evidence="5">Lipoprotein</fullName>
    </recommendedName>
</protein>
<dbReference type="Proteomes" id="UP000478463">
    <property type="component" value="Chromosome"/>
</dbReference>
<evidence type="ECO:0008006" key="5">
    <source>
        <dbReference type="Google" id="ProtNLM"/>
    </source>
</evidence>